<organism evidence="2 3">
    <name type="scientific">Azospirillum picis</name>
    <dbReference type="NCBI Taxonomy" id="488438"/>
    <lineage>
        <taxon>Bacteria</taxon>
        <taxon>Pseudomonadati</taxon>
        <taxon>Pseudomonadota</taxon>
        <taxon>Alphaproteobacteria</taxon>
        <taxon>Rhodospirillales</taxon>
        <taxon>Azospirillaceae</taxon>
        <taxon>Azospirillum</taxon>
    </lineage>
</organism>
<dbReference type="EMBL" id="JAUSVU010000017">
    <property type="protein sequence ID" value="MDQ0535367.1"/>
    <property type="molecule type" value="Genomic_DNA"/>
</dbReference>
<evidence type="ECO:0000313" key="2">
    <source>
        <dbReference type="EMBL" id="MDQ0535367.1"/>
    </source>
</evidence>
<feature type="compositionally biased region" description="Low complexity" evidence="1">
    <location>
        <begin position="94"/>
        <end position="123"/>
    </location>
</feature>
<name>A0ABU0MPH0_9PROT</name>
<evidence type="ECO:0000313" key="3">
    <source>
        <dbReference type="Proteomes" id="UP001244552"/>
    </source>
</evidence>
<proteinExistence type="predicted"/>
<feature type="region of interest" description="Disordered" evidence="1">
    <location>
        <begin position="92"/>
        <end position="123"/>
    </location>
</feature>
<feature type="region of interest" description="Disordered" evidence="1">
    <location>
        <begin position="1"/>
        <end position="65"/>
    </location>
</feature>
<gene>
    <name evidence="2" type="ORF">QO018_004245</name>
</gene>
<dbReference type="Proteomes" id="UP001244552">
    <property type="component" value="Unassembled WGS sequence"/>
</dbReference>
<evidence type="ECO:0000256" key="1">
    <source>
        <dbReference type="SAM" id="MobiDB-lite"/>
    </source>
</evidence>
<keyword evidence="3" id="KW-1185">Reference proteome</keyword>
<sequence length="123" mass="12327">MGAANHSKFDPQQAQSEIRAAHEETMQSLNAANHRAAETLRSRTRPVASAPASRNATSGGGDDGTGFVMGLATGVPVPLTPSSIAGSVAHHSIYDSSSSCSSPSYDSGSSGSDSGSPSSSSCE</sequence>
<comment type="caution">
    <text evidence="2">The sequence shown here is derived from an EMBL/GenBank/DDBJ whole genome shotgun (WGS) entry which is preliminary data.</text>
</comment>
<accession>A0ABU0MPH0</accession>
<reference evidence="2 3" key="1">
    <citation type="submission" date="2023-07" db="EMBL/GenBank/DDBJ databases">
        <title>Genomic Encyclopedia of Type Strains, Phase IV (KMG-IV): sequencing the most valuable type-strain genomes for metagenomic binning, comparative biology and taxonomic classification.</title>
        <authorList>
            <person name="Goeker M."/>
        </authorList>
    </citation>
    <scope>NUCLEOTIDE SEQUENCE [LARGE SCALE GENOMIC DNA]</scope>
    <source>
        <strain evidence="2 3">DSM 19922</strain>
    </source>
</reference>
<protein>
    <submittedName>
        <fullName evidence="2">Uncharacterized protein</fullName>
    </submittedName>
</protein>
<dbReference type="RefSeq" id="WP_209985864.1">
    <property type="nucleotide sequence ID" value="NZ_JAGINO010000017.1"/>
</dbReference>